<keyword evidence="10" id="KW-1185">Reference proteome</keyword>
<evidence type="ECO:0000256" key="4">
    <source>
        <dbReference type="ARBA" id="ARBA00022475"/>
    </source>
</evidence>
<keyword evidence="7" id="KW-1133">Transmembrane helix</keyword>
<dbReference type="InParanoid" id="A0A146G8D5"/>
<keyword evidence="4" id="KW-1003">Cell membrane</keyword>
<dbReference type="CDD" id="cd03399">
    <property type="entry name" value="SPFH_flotillin"/>
    <property type="match status" value="1"/>
</dbReference>
<evidence type="ECO:0000256" key="7">
    <source>
        <dbReference type="SAM" id="Phobius"/>
    </source>
</evidence>
<organism evidence="9 10">
    <name type="scientific">Terrimicrobium sacchariphilum</name>
    <dbReference type="NCBI Taxonomy" id="690879"/>
    <lineage>
        <taxon>Bacteria</taxon>
        <taxon>Pseudomonadati</taxon>
        <taxon>Verrucomicrobiota</taxon>
        <taxon>Terrimicrobiia</taxon>
        <taxon>Terrimicrobiales</taxon>
        <taxon>Terrimicrobiaceae</taxon>
        <taxon>Terrimicrobium</taxon>
    </lineage>
</organism>
<comment type="similarity">
    <text evidence="3">Belongs to the band 7/mec-2 family. Flotillin subfamily.</text>
</comment>
<dbReference type="EMBL" id="BDCO01000002">
    <property type="protein sequence ID" value="GAT32906.1"/>
    <property type="molecule type" value="Genomic_DNA"/>
</dbReference>
<keyword evidence="5 7" id="KW-0472">Membrane</keyword>
<proteinExistence type="inferred from homology"/>
<dbReference type="InterPro" id="IPR036013">
    <property type="entry name" value="Band_7/SPFH_dom_sf"/>
</dbReference>
<feature type="coiled-coil region" evidence="6">
    <location>
        <begin position="369"/>
        <end position="440"/>
    </location>
</feature>
<reference evidence="10" key="1">
    <citation type="journal article" date="2017" name="Genome Announc.">
        <title>Draft Genome Sequence of Terrimicrobium sacchariphilum NM-5T, a Facultative Anaerobic Soil Bacterium of the Class Spartobacteria.</title>
        <authorList>
            <person name="Qiu Y.L."/>
            <person name="Tourlousse D.M."/>
            <person name="Matsuura N."/>
            <person name="Ohashi A."/>
            <person name="Sekiguchi Y."/>
        </authorList>
    </citation>
    <scope>NUCLEOTIDE SEQUENCE [LARGE SCALE GENOMIC DNA]</scope>
    <source>
        <strain evidence="10">NM-5</strain>
    </source>
</reference>
<evidence type="ECO:0000313" key="10">
    <source>
        <dbReference type="Proteomes" id="UP000076023"/>
    </source>
</evidence>
<dbReference type="PANTHER" id="PTHR13806">
    <property type="entry name" value="FLOTILLIN-RELATED"/>
    <property type="match status" value="1"/>
</dbReference>
<dbReference type="GO" id="GO:0005886">
    <property type="term" value="C:plasma membrane"/>
    <property type="evidence" value="ECO:0007669"/>
    <property type="project" value="UniProtKB-SubCell"/>
</dbReference>
<dbReference type="Pfam" id="PF15975">
    <property type="entry name" value="Flot"/>
    <property type="match status" value="1"/>
</dbReference>
<protein>
    <recommendedName>
        <fullName evidence="8">Band 7 domain-containing protein</fullName>
    </recommendedName>
</protein>
<sequence length="584" mass="63971">MNEFSNIIFILVVAGIVLVALFTIGLIVARLYHRASKETSFVRTGFGGQRVIMSGGAIVVPVLHETIPVNMNTLRLEVRRANEQALITKDRMRVDVQAEFYVRVKPTAEAVADAAQTLGRRTTNPQLLKELVEGKFVDALRAVAAAMNMEELHEQRVDFVQRVQQAVSEDLRKNGLELESVSLTSLDQTSQQFFNPQNAFDAQGLTKLTQEIEARRKQRNDIEQETAVQIQMKNLEAERQSLEITREAEYARLEQAREVEIRRAAQSAEIAAERAAKEREAKEAEITAKQAVDQAQILAERAISEERIRTEQTLKQRDIEKIKAVETAEVEKTKAVELSEQDRAIAVAAKSKQQSEAETIASHARALSVKAAEEVITVKEREIAERQKQIELVEAAKQAEREAIGVTVAAEAEKQAAQDRAEAARIAAQGEAEAEKLRAEAAEKRYSVDAAGTRALHEAENVLSAEVIAMKIQQAILANLPQIIRESVKPMERIDGIKIVQVGGLNGEGAPANGATVSADGGNLADQVVSSALRYRTQAPLVDTLLKEVGIDGASVNGLTQAVKSAFRPVEHGNGEAPQQTGNN</sequence>
<dbReference type="OrthoDB" id="9815577at2"/>
<name>A0A146G8D5_TERSA</name>
<evidence type="ECO:0000259" key="8">
    <source>
        <dbReference type="SMART" id="SM00244"/>
    </source>
</evidence>
<evidence type="ECO:0000256" key="5">
    <source>
        <dbReference type="ARBA" id="ARBA00023136"/>
    </source>
</evidence>
<evidence type="ECO:0000256" key="2">
    <source>
        <dbReference type="ARBA" id="ARBA00004236"/>
    </source>
</evidence>
<feature type="domain" description="Band 7" evidence="8">
    <location>
        <begin position="29"/>
        <end position="198"/>
    </location>
</feature>
<evidence type="ECO:0000256" key="1">
    <source>
        <dbReference type="ARBA" id="ARBA00004167"/>
    </source>
</evidence>
<dbReference type="RefSeq" id="WP_075078705.1">
    <property type="nucleotide sequence ID" value="NZ_BDCO01000002.1"/>
</dbReference>
<keyword evidence="7" id="KW-0812">Transmembrane</keyword>
<accession>A0A146G8D5</accession>
<dbReference type="InterPro" id="IPR027705">
    <property type="entry name" value="Flotillin_fam"/>
</dbReference>
<comment type="subcellular location">
    <subcellularLocation>
        <location evidence="2">Cell membrane</location>
    </subcellularLocation>
    <subcellularLocation>
        <location evidence="1">Membrane</location>
        <topology evidence="1">Single-pass membrane protein</topology>
    </subcellularLocation>
</comment>
<gene>
    <name evidence="9" type="ORF">TSACC_21308</name>
</gene>
<evidence type="ECO:0000256" key="3">
    <source>
        <dbReference type="ARBA" id="ARBA00007161"/>
    </source>
</evidence>
<feature type="transmembrane region" description="Helical" evidence="7">
    <location>
        <begin position="6"/>
        <end position="29"/>
    </location>
</feature>
<dbReference type="Pfam" id="PF01145">
    <property type="entry name" value="Band_7"/>
    <property type="match status" value="1"/>
</dbReference>
<dbReference type="STRING" id="690879.TSACC_21308"/>
<dbReference type="FunCoup" id="A0A146G8D5">
    <property type="interactions" value="36"/>
</dbReference>
<evidence type="ECO:0000313" key="9">
    <source>
        <dbReference type="EMBL" id="GAT32906.1"/>
    </source>
</evidence>
<comment type="caution">
    <text evidence="9">The sequence shown here is derived from an EMBL/GenBank/DDBJ whole genome shotgun (WGS) entry which is preliminary data.</text>
</comment>
<dbReference type="InterPro" id="IPR031905">
    <property type="entry name" value="Flotillin_C"/>
</dbReference>
<dbReference type="PANTHER" id="PTHR13806:SF31">
    <property type="entry name" value="FLOTILLIN-LIKE PROTEIN 1-RELATED"/>
    <property type="match status" value="1"/>
</dbReference>
<evidence type="ECO:0000256" key="6">
    <source>
        <dbReference type="SAM" id="Coils"/>
    </source>
</evidence>
<dbReference type="SUPFAM" id="SSF117892">
    <property type="entry name" value="Band 7/SPFH domain"/>
    <property type="match status" value="1"/>
</dbReference>
<keyword evidence="6" id="KW-0175">Coiled coil</keyword>
<dbReference type="InterPro" id="IPR001107">
    <property type="entry name" value="Band_7"/>
</dbReference>
<dbReference type="Proteomes" id="UP000076023">
    <property type="component" value="Unassembled WGS sequence"/>
</dbReference>
<dbReference type="SMART" id="SM00244">
    <property type="entry name" value="PHB"/>
    <property type="match status" value="1"/>
</dbReference>
<feature type="coiled-coil region" evidence="6">
    <location>
        <begin position="205"/>
        <end position="301"/>
    </location>
</feature>
<dbReference type="AlphaFoldDB" id="A0A146G8D5"/>
<dbReference type="Gene3D" id="3.30.479.30">
    <property type="entry name" value="Band 7 domain"/>
    <property type="match status" value="1"/>
</dbReference>